<comment type="caution">
    <text evidence="1">The sequence shown here is derived from an EMBL/GenBank/DDBJ whole genome shotgun (WGS) entry which is preliminary data.</text>
</comment>
<reference evidence="1 2" key="1">
    <citation type="submission" date="2023-07" db="EMBL/GenBank/DDBJ databases">
        <title>Genomic Encyclopedia of Type Strains, Phase IV (KMG-IV): sequencing the most valuable type-strain genomes for metagenomic binning, comparative biology and taxonomic classification.</title>
        <authorList>
            <person name="Goeker M."/>
        </authorList>
    </citation>
    <scope>NUCLEOTIDE SEQUENCE [LARGE SCALE GENOMIC DNA]</scope>
    <source>
        <strain evidence="1 2">DSM 25963</strain>
    </source>
</reference>
<protein>
    <submittedName>
        <fullName evidence="1">Uncharacterized protein</fullName>
    </submittedName>
</protein>
<keyword evidence="2" id="KW-1185">Reference proteome</keyword>
<organism evidence="1 2">
    <name type="scientific">Thermoanaerobacter pentosaceus</name>
    <dbReference type="NCBI Taxonomy" id="694059"/>
    <lineage>
        <taxon>Bacteria</taxon>
        <taxon>Bacillati</taxon>
        <taxon>Bacillota</taxon>
        <taxon>Clostridia</taxon>
        <taxon>Thermoanaerobacterales</taxon>
        <taxon>Thermoanaerobacteraceae</taxon>
        <taxon>Thermoanaerobacter</taxon>
    </lineage>
</organism>
<dbReference type="Proteomes" id="UP001223886">
    <property type="component" value="Unassembled WGS sequence"/>
</dbReference>
<evidence type="ECO:0000313" key="1">
    <source>
        <dbReference type="EMBL" id="MDP9752082.1"/>
    </source>
</evidence>
<dbReference type="EMBL" id="JAURUP010000055">
    <property type="protein sequence ID" value="MDP9752082.1"/>
    <property type="molecule type" value="Genomic_DNA"/>
</dbReference>
<gene>
    <name evidence="1" type="ORF">J2S24_002608</name>
</gene>
<name>A0ABT9M7I0_9THEO</name>
<proteinExistence type="predicted"/>
<evidence type="ECO:0000313" key="2">
    <source>
        <dbReference type="Proteomes" id="UP001223886"/>
    </source>
</evidence>
<sequence>MGWINKEEMILLDLKSHKKGNKWFRVTLRIK</sequence>
<accession>A0ABT9M7I0</accession>